<dbReference type="GO" id="GO:0003677">
    <property type="term" value="F:DNA binding"/>
    <property type="evidence" value="ECO:0007669"/>
    <property type="project" value="InterPro"/>
</dbReference>
<dbReference type="AlphaFoldDB" id="A0A0W8GB23"/>
<name>A0A0W8GB23_9ZZZZ</name>
<comment type="caution">
    <text evidence="2">The sequence shown here is derived from an EMBL/GenBank/DDBJ whole genome shotgun (WGS) entry which is preliminary data.</text>
</comment>
<proteinExistence type="predicted"/>
<dbReference type="SUPFAM" id="SSF47413">
    <property type="entry name" value="lambda repressor-like DNA-binding domains"/>
    <property type="match status" value="1"/>
</dbReference>
<protein>
    <recommendedName>
        <fullName evidence="1">HTH cro/C1-type domain-containing protein</fullName>
    </recommendedName>
</protein>
<gene>
    <name evidence="2" type="ORF">ASZ90_000287</name>
</gene>
<dbReference type="CDD" id="cd00093">
    <property type="entry name" value="HTH_XRE"/>
    <property type="match status" value="1"/>
</dbReference>
<accession>A0A0W8GB23</accession>
<evidence type="ECO:0000313" key="2">
    <source>
        <dbReference type="EMBL" id="KUG29811.1"/>
    </source>
</evidence>
<reference evidence="2" key="1">
    <citation type="journal article" date="2015" name="Proc. Natl. Acad. Sci. U.S.A.">
        <title>Networks of energetic and metabolic interactions define dynamics in microbial communities.</title>
        <authorList>
            <person name="Embree M."/>
            <person name="Liu J.K."/>
            <person name="Al-Bassam M.M."/>
            <person name="Zengler K."/>
        </authorList>
    </citation>
    <scope>NUCLEOTIDE SEQUENCE</scope>
</reference>
<dbReference type="Pfam" id="PF01381">
    <property type="entry name" value="HTH_3"/>
    <property type="match status" value="1"/>
</dbReference>
<dbReference type="SMART" id="SM00530">
    <property type="entry name" value="HTH_XRE"/>
    <property type="match status" value="1"/>
</dbReference>
<dbReference type="InterPro" id="IPR001387">
    <property type="entry name" value="Cro/C1-type_HTH"/>
</dbReference>
<evidence type="ECO:0000259" key="1">
    <source>
        <dbReference type="PROSITE" id="PS50943"/>
    </source>
</evidence>
<organism evidence="2">
    <name type="scientific">hydrocarbon metagenome</name>
    <dbReference type="NCBI Taxonomy" id="938273"/>
    <lineage>
        <taxon>unclassified sequences</taxon>
        <taxon>metagenomes</taxon>
        <taxon>ecological metagenomes</taxon>
    </lineage>
</organism>
<dbReference type="Gene3D" id="1.10.260.40">
    <property type="entry name" value="lambda repressor-like DNA-binding domains"/>
    <property type="match status" value="1"/>
</dbReference>
<sequence>MESRERPDDEVTLPLEVVKLSLLEKWGLVRAWREHLGLTQEEAARRLGVTQPTYAGFEQPGRTLRYATRARIARAFGIDPEQLKDE</sequence>
<dbReference type="EMBL" id="LNQE01000032">
    <property type="protein sequence ID" value="KUG29811.1"/>
    <property type="molecule type" value="Genomic_DNA"/>
</dbReference>
<dbReference type="InterPro" id="IPR010982">
    <property type="entry name" value="Lambda_DNA-bd_dom_sf"/>
</dbReference>
<dbReference type="PROSITE" id="PS50943">
    <property type="entry name" value="HTH_CROC1"/>
    <property type="match status" value="1"/>
</dbReference>
<feature type="domain" description="HTH cro/C1-type" evidence="1">
    <location>
        <begin position="29"/>
        <end position="83"/>
    </location>
</feature>